<dbReference type="Pfam" id="PF00665">
    <property type="entry name" value="rve"/>
    <property type="match status" value="1"/>
</dbReference>
<evidence type="ECO:0000256" key="1">
    <source>
        <dbReference type="ARBA" id="ARBA00002190"/>
    </source>
</evidence>
<dbReference type="GO" id="GO:0004803">
    <property type="term" value="F:transposase activity"/>
    <property type="evidence" value="ECO:0007669"/>
    <property type="project" value="InterPro"/>
</dbReference>
<dbReference type="GO" id="GO:0006313">
    <property type="term" value="P:DNA transposition"/>
    <property type="evidence" value="ECO:0007669"/>
    <property type="project" value="InterPro"/>
</dbReference>
<dbReference type="RefSeq" id="WP_252473331.1">
    <property type="nucleotide sequence ID" value="NZ_JALBWM010000359.1"/>
</dbReference>
<dbReference type="GO" id="GO:0015074">
    <property type="term" value="P:DNA integration"/>
    <property type="evidence" value="ECO:0007669"/>
    <property type="project" value="InterPro"/>
</dbReference>
<dbReference type="GO" id="GO:0003677">
    <property type="term" value="F:DNA binding"/>
    <property type="evidence" value="ECO:0007669"/>
    <property type="project" value="InterPro"/>
</dbReference>
<dbReference type="Gene3D" id="3.30.420.10">
    <property type="entry name" value="Ribonuclease H-like superfamily/Ribonuclease H"/>
    <property type="match status" value="1"/>
</dbReference>
<dbReference type="SUPFAM" id="SSF53098">
    <property type="entry name" value="Ribonuclease H-like"/>
    <property type="match status" value="1"/>
</dbReference>
<dbReference type="InterPro" id="IPR036397">
    <property type="entry name" value="RNaseH_sf"/>
</dbReference>
<dbReference type="InterPro" id="IPR012337">
    <property type="entry name" value="RNaseH-like_sf"/>
</dbReference>
<comment type="caution">
    <text evidence="4">The sequence shown here is derived from an EMBL/GenBank/DDBJ whole genome shotgun (WGS) entry which is preliminary data.</text>
</comment>
<accession>A0A9X2ERL9</accession>
<dbReference type="InterPro" id="IPR001584">
    <property type="entry name" value="Integrase_cat-core"/>
</dbReference>
<dbReference type="PROSITE" id="PS01043">
    <property type="entry name" value="TRANSPOSASE_IS30"/>
    <property type="match status" value="1"/>
</dbReference>
<feature type="domain" description="Integrase catalytic" evidence="3">
    <location>
        <begin position="16"/>
        <end position="177"/>
    </location>
</feature>
<feature type="non-terminal residue" evidence="4">
    <location>
        <position position="1"/>
    </location>
</feature>
<name>A0A9X2ERL9_9GAMM</name>
<evidence type="ECO:0000256" key="2">
    <source>
        <dbReference type="ARBA" id="ARBA00006363"/>
    </source>
</evidence>
<dbReference type="PANTHER" id="PTHR10948">
    <property type="entry name" value="TRANSPOSASE"/>
    <property type="match status" value="1"/>
</dbReference>
<proteinExistence type="inferred from homology"/>
<dbReference type="PANTHER" id="PTHR10948:SF23">
    <property type="entry name" value="TRANSPOSASE INSI FOR INSERTION SEQUENCE ELEMENT IS30A-RELATED"/>
    <property type="match status" value="1"/>
</dbReference>
<sequence>ANGKSTRGHIKNAISIEQRPQVVEDKSRIGDWEIDTVIGKGHSGALVTIVDRKSKFTLSQQVERKTAELVAQATIALLKPYKHLVHTITADNGKEFALHEKISEALDAQVYFAHPYSSWERGLNENTNGLLRQYFPKKTDFKLVDQLDVEAAIERLNNRPRKLLGYKTPKQIMGEYTAAAAA</sequence>
<comment type="similarity">
    <text evidence="2">Belongs to the transposase IS30 family.</text>
</comment>
<dbReference type="EMBL" id="JALBWM010000359">
    <property type="protein sequence ID" value="MCO1337097.1"/>
    <property type="molecule type" value="Genomic_DNA"/>
</dbReference>
<organism evidence="4 5">
    <name type="scientific">Microbulbifer okhotskensis</name>
    <dbReference type="NCBI Taxonomy" id="2926617"/>
    <lineage>
        <taxon>Bacteria</taxon>
        <taxon>Pseudomonadati</taxon>
        <taxon>Pseudomonadota</taxon>
        <taxon>Gammaproteobacteria</taxon>
        <taxon>Cellvibrionales</taxon>
        <taxon>Microbulbiferaceae</taxon>
        <taxon>Microbulbifer</taxon>
    </lineage>
</organism>
<dbReference type="NCBIfam" id="NF033563">
    <property type="entry name" value="transpos_IS30"/>
    <property type="match status" value="1"/>
</dbReference>
<protein>
    <submittedName>
        <fullName evidence="4">IS30 family transposase</fullName>
    </submittedName>
</protein>
<dbReference type="PROSITE" id="PS50994">
    <property type="entry name" value="INTEGRASE"/>
    <property type="match status" value="1"/>
</dbReference>
<evidence type="ECO:0000313" key="4">
    <source>
        <dbReference type="EMBL" id="MCO1337097.1"/>
    </source>
</evidence>
<dbReference type="Proteomes" id="UP001139028">
    <property type="component" value="Unassembled WGS sequence"/>
</dbReference>
<dbReference type="AlphaFoldDB" id="A0A9X2ERL9"/>
<keyword evidence="5" id="KW-1185">Reference proteome</keyword>
<evidence type="ECO:0000313" key="5">
    <source>
        <dbReference type="Proteomes" id="UP001139028"/>
    </source>
</evidence>
<evidence type="ECO:0000259" key="3">
    <source>
        <dbReference type="PROSITE" id="PS50994"/>
    </source>
</evidence>
<gene>
    <name evidence="4" type="ORF">MO867_22495</name>
</gene>
<dbReference type="InterPro" id="IPR001598">
    <property type="entry name" value="Transposase_IS30_CS"/>
</dbReference>
<reference evidence="4" key="1">
    <citation type="journal article" date="2022" name="Arch. Microbiol.">
        <title>Microbulbifer okhotskensis sp. nov., isolated from a deep bottom sediment of the Okhotsk Sea.</title>
        <authorList>
            <person name="Romanenko L."/>
            <person name="Kurilenko V."/>
            <person name="Otstavnykh N."/>
            <person name="Velansky P."/>
            <person name="Isaeva M."/>
            <person name="Mikhailov V."/>
        </authorList>
    </citation>
    <scope>NUCLEOTIDE SEQUENCE</scope>
    <source>
        <strain evidence="4">OS29</strain>
    </source>
</reference>
<dbReference type="InterPro" id="IPR053392">
    <property type="entry name" value="Transposase_IS30-like"/>
</dbReference>
<dbReference type="GO" id="GO:0005829">
    <property type="term" value="C:cytosol"/>
    <property type="evidence" value="ECO:0007669"/>
    <property type="project" value="TreeGrafter"/>
</dbReference>
<comment type="function">
    <text evidence="1">Required for the transposition of the insertion element.</text>
</comment>
<dbReference type="InterPro" id="IPR051917">
    <property type="entry name" value="Transposase-Integrase"/>
</dbReference>